<evidence type="ECO:0000313" key="3">
    <source>
        <dbReference type="Proteomes" id="UP000183642"/>
    </source>
</evidence>
<feature type="compositionally biased region" description="Low complexity" evidence="1">
    <location>
        <begin position="70"/>
        <end position="89"/>
    </location>
</feature>
<reference evidence="3" key="1">
    <citation type="submission" date="2016-10" db="EMBL/GenBank/DDBJ databases">
        <authorList>
            <person name="Varghese N."/>
            <person name="Submissions S."/>
        </authorList>
    </citation>
    <scope>NUCLEOTIDE SEQUENCE [LARGE SCALE GENOMIC DNA]</scope>
    <source>
        <strain evidence="3">DSM 43161</strain>
    </source>
</reference>
<feature type="region of interest" description="Disordered" evidence="1">
    <location>
        <begin position="60"/>
        <end position="89"/>
    </location>
</feature>
<organism evidence="2 3">
    <name type="scientific">Geodermatophilus obscurus</name>
    <dbReference type="NCBI Taxonomy" id="1861"/>
    <lineage>
        <taxon>Bacteria</taxon>
        <taxon>Bacillati</taxon>
        <taxon>Actinomycetota</taxon>
        <taxon>Actinomycetes</taxon>
        <taxon>Geodermatophilales</taxon>
        <taxon>Geodermatophilaceae</taxon>
        <taxon>Geodermatophilus</taxon>
    </lineage>
</organism>
<dbReference type="EMBL" id="FOWE01000011">
    <property type="protein sequence ID" value="SFO52695.1"/>
    <property type="molecule type" value="Genomic_DNA"/>
</dbReference>
<gene>
    <name evidence="2" type="ORF">SAMN05660359_04058</name>
</gene>
<feature type="region of interest" description="Disordered" evidence="1">
    <location>
        <begin position="1"/>
        <end position="31"/>
    </location>
</feature>
<dbReference type="Proteomes" id="UP000183642">
    <property type="component" value="Unassembled WGS sequence"/>
</dbReference>
<name>A0A1I5HWM8_9ACTN</name>
<evidence type="ECO:0000256" key="1">
    <source>
        <dbReference type="SAM" id="MobiDB-lite"/>
    </source>
</evidence>
<keyword evidence="3" id="KW-1185">Reference proteome</keyword>
<accession>A0A1I5HWM8</accession>
<dbReference type="AlphaFoldDB" id="A0A1I5HWM8"/>
<feature type="compositionally biased region" description="Pro residues" evidence="1">
    <location>
        <begin position="18"/>
        <end position="28"/>
    </location>
</feature>
<feature type="compositionally biased region" description="Polar residues" evidence="1">
    <location>
        <begin position="60"/>
        <end position="69"/>
    </location>
</feature>
<evidence type="ECO:0000313" key="2">
    <source>
        <dbReference type="EMBL" id="SFO52695.1"/>
    </source>
</evidence>
<sequence>MADSRDETPASQRADPVEPSPPPQPPWIERPGVKTFLGIGGFLAAVASVVIPLLLQSEDSASPTDTSFNSSAPTSSATPGATGTPEATGSAIASASVDVGDCLSPTNALLPCDGPHTAEVIGPESDCDTGTLVRYLGGVPEVDVLAPEAGIAIERVDDSPVCTARIGAGFVLTSHARDAWVGGRGDEWRWCIDDRSAQNVHCTQPHTAEVISEPPLQGESLDCRRRANEYTATDLSRYAFDITVAPRGPEGAQQCVIEVRTNSVLTASLRGLRSSALPIESA</sequence>
<proteinExistence type="predicted"/>
<protein>
    <submittedName>
        <fullName evidence="2">Uncharacterized protein</fullName>
    </submittedName>
</protein>